<dbReference type="Proteomes" id="UP001303115">
    <property type="component" value="Unassembled WGS sequence"/>
</dbReference>
<reference evidence="3" key="1">
    <citation type="journal article" date="2023" name="Mol. Phylogenet. Evol.">
        <title>Genome-scale phylogeny and comparative genomics of the fungal order Sordariales.</title>
        <authorList>
            <person name="Hensen N."/>
            <person name="Bonometti L."/>
            <person name="Westerberg I."/>
            <person name="Brannstrom I.O."/>
            <person name="Guillou S."/>
            <person name="Cros-Aarteil S."/>
            <person name="Calhoun S."/>
            <person name="Haridas S."/>
            <person name="Kuo A."/>
            <person name="Mondo S."/>
            <person name="Pangilinan J."/>
            <person name="Riley R."/>
            <person name="LaButti K."/>
            <person name="Andreopoulos B."/>
            <person name="Lipzen A."/>
            <person name="Chen C."/>
            <person name="Yan M."/>
            <person name="Daum C."/>
            <person name="Ng V."/>
            <person name="Clum A."/>
            <person name="Steindorff A."/>
            <person name="Ohm R.A."/>
            <person name="Martin F."/>
            <person name="Silar P."/>
            <person name="Natvig D.O."/>
            <person name="Lalanne C."/>
            <person name="Gautier V."/>
            <person name="Ament-Velasquez S.L."/>
            <person name="Kruys A."/>
            <person name="Hutchinson M.I."/>
            <person name="Powell A.J."/>
            <person name="Barry K."/>
            <person name="Miller A.N."/>
            <person name="Grigoriev I.V."/>
            <person name="Debuchy R."/>
            <person name="Gladieux P."/>
            <person name="Hiltunen Thoren M."/>
            <person name="Johannesson H."/>
        </authorList>
    </citation>
    <scope>NUCLEOTIDE SEQUENCE [LARGE SCALE GENOMIC DNA]</scope>
    <source>
        <strain evidence="3">CBS 284.82</strain>
    </source>
</reference>
<feature type="region of interest" description="Disordered" evidence="1">
    <location>
        <begin position="1"/>
        <end position="20"/>
    </location>
</feature>
<feature type="region of interest" description="Disordered" evidence="1">
    <location>
        <begin position="455"/>
        <end position="576"/>
    </location>
</feature>
<feature type="region of interest" description="Disordered" evidence="1">
    <location>
        <begin position="244"/>
        <end position="359"/>
    </location>
</feature>
<evidence type="ECO:0008006" key="4">
    <source>
        <dbReference type="Google" id="ProtNLM"/>
    </source>
</evidence>
<dbReference type="AlphaFoldDB" id="A0AAN6SUS6"/>
<keyword evidence="3" id="KW-1185">Reference proteome</keyword>
<feature type="compositionally biased region" description="Basic residues" evidence="1">
    <location>
        <begin position="1"/>
        <end position="10"/>
    </location>
</feature>
<name>A0AAN6SUS6_9PEZI</name>
<feature type="compositionally biased region" description="Acidic residues" evidence="1">
    <location>
        <begin position="549"/>
        <end position="561"/>
    </location>
</feature>
<gene>
    <name evidence="2" type="ORF">C8A01DRAFT_13393</name>
</gene>
<protein>
    <recommendedName>
        <fullName evidence="4">DNA (cytosine-5)-methyltransferase 1 replication foci domain-containing protein</fullName>
    </recommendedName>
</protein>
<evidence type="ECO:0000313" key="2">
    <source>
        <dbReference type="EMBL" id="KAK4043025.1"/>
    </source>
</evidence>
<organism evidence="2 3">
    <name type="scientific">Parachaetomium inaequale</name>
    <dbReference type="NCBI Taxonomy" id="2588326"/>
    <lineage>
        <taxon>Eukaryota</taxon>
        <taxon>Fungi</taxon>
        <taxon>Dikarya</taxon>
        <taxon>Ascomycota</taxon>
        <taxon>Pezizomycotina</taxon>
        <taxon>Sordariomycetes</taxon>
        <taxon>Sordariomycetidae</taxon>
        <taxon>Sordariales</taxon>
        <taxon>Chaetomiaceae</taxon>
        <taxon>Parachaetomium</taxon>
    </lineage>
</organism>
<sequence>MAGRPRRRRASSTSTVEPIDHSQIRWKKESSVLKPAPRDISDNDWPCYVLKDATVYRKDGKTLANPLLVHLEGPLVVRGLLEVVEDEQVHNLVRPSVKSAYIEIPHSDQYSIGDSPLSLWVAGAAGWFEICPSAQFQAMYDQVREATTLYYSAFDVYEGYNEACQGKKKQRRPPPPKLDDIFLKYAVRAGDGILLHEAKALCDKWAGFLISHFTREVDLDWNPTLFAKSLREAHPDVQKTLADIANGLVPPPPPPPEMTDSDEPKAARNRRSRSARASSRNSEVEDNMRGPALDRSRSPQAKPANKPKPKTSETPVPLPERYRQFAQPVSSMPSPAPAETPKPDPPRDTPMSDADAESPVDRLLGVLRDIASEKDIHKAAPSKIHSEVFFRCKIRHYSEREDILAYYAKDLLPRLGLEWKGTPWYVWLTGAAKRPWKPTEPIKPEDIPPQTFRRTKLAKQGPSTKAATQLPPALNLKARTKPAVQNESESEEDIAELYTAPQRNRRSGKGATLRLATSSKKRPRSELDDQPNCGRRGKKSAKVSHPLSDEDDLEDDDDTSGDEAATGEDSAVGSRLPLPEGAVRVVVHAERMPTTSPSGPDGTWTCEHEGCTYVVRSADEQDAQALIRAHFRDHEAQAEKIDLAVKESRGHMPIKYAYFPPVLLLVYMHY</sequence>
<accession>A0AAN6SUS6</accession>
<feature type="compositionally biased region" description="Basic and acidic residues" evidence="1">
    <location>
        <begin position="282"/>
        <end position="297"/>
    </location>
</feature>
<dbReference type="EMBL" id="MU854332">
    <property type="protein sequence ID" value="KAK4043025.1"/>
    <property type="molecule type" value="Genomic_DNA"/>
</dbReference>
<proteinExistence type="predicted"/>
<comment type="caution">
    <text evidence="2">The sequence shown here is derived from an EMBL/GenBank/DDBJ whole genome shotgun (WGS) entry which is preliminary data.</text>
</comment>
<evidence type="ECO:0000256" key="1">
    <source>
        <dbReference type="SAM" id="MobiDB-lite"/>
    </source>
</evidence>
<evidence type="ECO:0000313" key="3">
    <source>
        <dbReference type="Proteomes" id="UP001303115"/>
    </source>
</evidence>